<gene>
    <name evidence="1" type="ORF">G9X64_03955</name>
</gene>
<dbReference type="Gene3D" id="1.10.287.1080">
    <property type="entry name" value="MazG-like"/>
    <property type="match status" value="1"/>
</dbReference>
<dbReference type="AlphaFoldDB" id="A0A7Y3S270"/>
<sequence length="121" mass="13424">MSGNSFQERVWQWIAACFPPQAHADVKERTHRFLEEALELAQANGCSRQDAQDLVDYVYGRAPGELAQETGGTLVTLAALCNANGIDMEEAGQRELDRNWARIDRIRAKQAARPQGSALPQ</sequence>
<keyword evidence="2" id="KW-1185">Reference proteome</keyword>
<proteinExistence type="predicted"/>
<evidence type="ECO:0000313" key="1">
    <source>
        <dbReference type="EMBL" id="NNU35664.1"/>
    </source>
</evidence>
<dbReference type="EMBL" id="JABFCN010000004">
    <property type="protein sequence ID" value="NNU35664.1"/>
    <property type="molecule type" value="Genomic_DNA"/>
</dbReference>
<accession>A0A7Y3S270</accession>
<evidence type="ECO:0000313" key="2">
    <source>
        <dbReference type="Proteomes" id="UP000519972"/>
    </source>
</evidence>
<dbReference type="RefSeq" id="WP_171375978.1">
    <property type="nucleotide sequence ID" value="NZ_JABFCN010000004.1"/>
</dbReference>
<protein>
    <submittedName>
        <fullName evidence="1">Uncharacterized protein</fullName>
    </submittedName>
</protein>
<dbReference type="SUPFAM" id="SSF101386">
    <property type="entry name" value="all-alpha NTP pyrophosphatases"/>
    <property type="match status" value="1"/>
</dbReference>
<reference evidence="1 2" key="1">
    <citation type="submission" date="2020-02" db="EMBL/GenBank/DDBJ databases">
        <authorList>
            <person name="Sun Q."/>
        </authorList>
    </citation>
    <scope>NUCLEOTIDE SEQUENCE [LARGE SCALE GENOMIC DNA]</scope>
    <source>
        <strain evidence="1 2">CCBAU 03386</strain>
    </source>
</reference>
<name>A0A7Y3S270_9HYPH</name>
<comment type="caution">
    <text evidence="1">The sequence shown here is derived from an EMBL/GenBank/DDBJ whole genome shotgun (WGS) entry which is preliminary data.</text>
</comment>
<dbReference type="Proteomes" id="UP000519972">
    <property type="component" value="Unassembled WGS sequence"/>
</dbReference>
<organism evidence="1 2">
    <name type="scientific">Rhizobium sophorae</name>
    <dbReference type="NCBI Taxonomy" id="1535242"/>
    <lineage>
        <taxon>Bacteria</taxon>
        <taxon>Pseudomonadati</taxon>
        <taxon>Pseudomonadota</taxon>
        <taxon>Alphaproteobacteria</taxon>
        <taxon>Hyphomicrobiales</taxon>
        <taxon>Rhizobiaceae</taxon>
        <taxon>Rhizobium/Agrobacterium group</taxon>
        <taxon>Rhizobium</taxon>
    </lineage>
</organism>